<sequence>MLRSQDTDISQLFTSEAAARYSVHLETSVARVRANTSGVVLEYRDT</sequence>
<dbReference type="EMBL" id="JAGIOI010000001">
    <property type="protein sequence ID" value="MBP2414225.1"/>
    <property type="molecule type" value="Genomic_DNA"/>
</dbReference>
<gene>
    <name evidence="1" type="ORF">JOF48_003024</name>
</gene>
<dbReference type="Proteomes" id="UP000711614">
    <property type="component" value="Unassembled WGS sequence"/>
</dbReference>
<proteinExistence type="predicted"/>
<accession>A0ABS4Z092</accession>
<comment type="caution">
    <text evidence="1">The sequence shown here is derived from an EMBL/GenBank/DDBJ whole genome shotgun (WGS) entry which is preliminary data.</text>
</comment>
<keyword evidence="2" id="KW-1185">Reference proteome</keyword>
<reference evidence="1 2" key="1">
    <citation type="submission" date="2021-03" db="EMBL/GenBank/DDBJ databases">
        <title>Sequencing the genomes of 1000 actinobacteria strains.</title>
        <authorList>
            <person name="Klenk H.-P."/>
        </authorList>
    </citation>
    <scope>NUCLEOTIDE SEQUENCE [LARGE SCALE GENOMIC DNA]</scope>
    <source>
        <strain evidence="1 2">DSM 16005</strain>
    </source>
</reference>
<name>A0ABS4Z092_9MICC</name>
<evidence type="ECO:0000313" key="1">
    <source>
        <dbReference type="EMBL" id="MBP2414225.1"/>
    </source>
</evidence>
<evidence type="ECO:0000313" key="2">
    <source>
        <dbReference type="Proteomes" id="UP000711614"/>
    </source>
</evidence>
<protein>
    <submittedName>
        <fullName evidence="1">Uncharacterized protein</fullName>
    </submittedName>
</protein>
<dbReference type="RefSeq" id="WP_245346566.1">
    <property type="nucleotide sequence ID" value="NZ_JAGIOI010000001.1"/>
</dbReference>
<organism evidence="1 2">
    <name type="scientific">Arthrobacter stackebrandtii</name>
    <dbReference type="NCBI Taxonomy" id="272161"/>
    <lineage>
        <taxon>Bacteria</taxon>
        <taxon>Bacillati</taxon>
        <taxon>Actinomycetota</taxon>
        <taxon>Actinomycetes</taxon>
        <taxon>Micrococcales</taxon>
        <taxon>Micrococcaceae</taxon>
        <taxon>Arthrobacter</taxon>
    </lineage>
</organism>